<accession>A0A7D5KIN9</accession>
<reference evidence="2 3" key="1">
    <citation type="submission" date="2020-07" db="EMBL/GenBank/DDBJ databases">
        <title>Gai3-2, isolated from salt lake.</title>
        <authorList>
            <person name="Cui H."/>
            <person name="Shi X."/>
        </authorList>
    </citation>
    <scope>NUCLEOTIDE SEQUENCE [LARGE SCALE GENOMIC DNA]</scope>
    <source>
        <strain evidence="2 3">Gai3-2</strain>
        <plasmid evidence="2 3">unnamed3</plasmid>
    </source>
</reference>
<gene>
    <name evidence="2" type="ORF">HUG10_21450</name>
</gene>
<feature type="region of interest" description="Disordered" evidence="1">
    <location>
        <begin position="1"/>
        <end position="46"/>
    </location>
</feature>
<evidence type="ECO:0000313" key="2">
    <source>
        <dbReference type="EMBL" id="QLG30156.1"/>
    </source>
</evidence>
<keyword evidence="2" id="KW-0614">Plasmid</keyword>
<evidence type="ECO:0000256" key="1">
    <source>
        <dbReference type="SAM" id="MobiDB-lite"/>
    </source>
</evidence>
<dbReference type="KEGG" id="halg:HUG10_21450"/>
<feature type="compositionally biased region" description="Low complexity" evidence="1">
    <location>
        <begin position="9"/>
        <end position="19"/>
    </location>
</feature>
<feature type="region of interest" description="Disordered" evidence="1">
    <location>
        <begin position="102"/>
        <end position="126"/>
    </location>
</feature>
<dbReference type="GeneID" id="56031457"/>
<dbReference type="EMBL" id="CP058532">
    <property type="protein sequence ID" value="QLG30156.1"/>
    <property type="molecule type" value="Genomic_DNA"/>
</dbReference>
<dbReference type="AlphaFoldDB" id="A0A7D5KIN9"/>
<evidence type="ECO:0000313" key="3">
    <source>
        <dbReference type="Proteomes" id="UP000509750"/>
    </source>
</evidence>
<sequence>MGLLVRLWHSVTGSSGSDSHSSKADQQSSEPETDSPPEPTMVRTPDVGDIVTGETEQGQVEAIVERIDYPDAGAPIVYIDEYPYALPLDNFTSVHTPGEKTLPEHAVFGTDPPEHPVFEPDDEVPA</sequence>
<dbReference type="Proteomes" id="UP000509750">
    <property type="component" value="Plasmid unnamed3"/>
</dbReference>
<geneLocation type="plasmid" evidence="2 3">
    <name>unnamed3</name>
</geneLocation>
<protein>
    <submittedName>
        <fullName evidence="2">Uncharacterized protein</fullName>
    </submittedName>
</protein>
<proteinExistence type="predicted"/>
<name>A0A7D5KIN9_9EURY</name>
<dbReference type="RefSeq" id="WP_179171730.1">
    <property type="nucleotide sequence ID" value="NZ_CP058532.1"/>
</dbReference>
<keyword evidence="3" id="KW-1185">Reference proteome</keyword>
<organism evidence="2 3">
    <name type="scientific">Halorarum halophilum</name>
    <dbReference type="NCBI Taxonomy" id="2743090"/>
    <lineage>
        <taxon>Archaea</taxon>
        <taxon>Methanobacteriati</taxon>
        <taxon>Methanobacteriota</taxon>
        <taxon>Stenosarchaea group</taxon>
        <taxon>Halobacteria</taxon>
        <taxon>Halobacteriales</taxon>
        <taxon>Haloferacaceae</taxon>
        <taxon>Halorarum</taxon>
    </lineage>
</organism>